<organism evidence="1 2">
    <name type="scientific">Moheibacter sediminis</name>
    <dbReference type="NCBI Taxonomy" id="1434700"/>
    <lineage>
        <taxon>Bacteria</taxon>
        <taxon>Pseudomonadati</taxon>
        <taxon>Bacteroidota</taxon>
        <taxon>Flavobacteriia</taxon>
        <taxon>Flavobacteriales</taxon>
        <taxon>Weeksellaceae</taxon>
        <taxon>Moheibacter</taxon>
    </lineage>
</organism>
<dbReference type="AlphaFoldDB" id="A0A1W2AJ10"/>
<dbReference type="EMBL" id="FWXS01000004">
    <property type="protein sequence ID" value="SMC60667.1"/>
    <property type="molecule type" value="Genomic_DNA"/>
</dbReference>
<reference evidence="1 2" key="1">
    <citation type="submission" date="2017-04" db="EMBL/GenBank/DDBJ databases">
        <authorList>
            <person name="Afonso C.L."/>
            <person name="Miller P.J."/>
            <person name="Scott M.A."/>
            <person name="Spackman E."/>
            <person name="Goraichik I."/>
            <person name="Dimitrov K.M."/>
            <person name="Suarez D.L."/>
            <person name="Swayne D.E."/>
        </authorList>
    </citation>
    <scope>NUCLEOTIDE SEQUENCE [LARGE SCALE GENOMIC DNA]</scope>
    <source>
        <strain evidence="1 2">CGMCC 1.12708</strain>
    </source>
</reference>
<dbReference type="STRING" id="1434700.SAMN06296427_104215"/>
<keyword evidence="2" id="KW-1185">Reference proteome</keyword>
<sequence>MIFPIFYFGPVSYFAELMKAENYQFEIHENFPKQTYRNRFYIQGANGKLRLGVPTVHNGSRKMKDLEISYDHPWQKEHLKSLFSAYRSSPYFEYYEDGIVSIFEKKEKYLFDLNLKTIEFISSKLKLDLNLNTTASYELVDESIDFRNQFSPKAELQIQFPPYLQVFDDKFEFIPDLSILDLLCNEGPKSTTYLEEIIKITHNE</sequence>
<evidence type="ECO:0000313" key="2">
    <source>
        <dbReference type="Proteomes" id="UP000192393"/>
    </source>
</evidence>
<evidence type="ECO:0000313" key="1">
    <source>
        <dbReference type="EMBL" id="SMC60667.1"/>
    </source>
</evidence>
<gene>
    <name evidence="1" type="ORF">SAMN06296427_104215</name>
</gene>
<dbReference type="Pfam" id="PF08889">
    <property type="entry name" value="WbqC"/>
    <property type="match status" value="1"/>
</dbReference>
<proteinExistence type="predicted"/>
<protein>
    <submittedName>
        <fullName evidence="1">WbqC-like protein family protein</fullName>
    </submittedName>
</protein>
<dbReference type="InterPro" id="IPR014985">
    <property type="entry name" value="WbqC"/>
</dbReference>
<accession>A0A1W2AJ10</accession>
<dbReference type="OrthoDB" id="1523452at2"/>
<dbReference type="Proteomes" id="UP000192393">
    <property type="component" value="Unassembled WGS sequence"/>
</dbReference>
<dbReference type="RefSeq" id="WP_084017126.1">
    <property type="nucleotide sequence ID" value="NZ_FWXS01000004.1"/>
</dbReference>
<name>A0A1W2AJ10_9FLAO</name>